<accession>A0A840AEV7</accession>
<dbReference type="AlphaFoldDB" id="A0A840AEV7"/>
<dbReference type="PANTHER" id="PTHR43194:SF2">
    <property type="entry name" value="PEROXISOMAL MEMBRANE PROTEIN LPX1"/>
    <property type="match status" value="1"/>
</dbReference>
<comment type="caution">
    <text evidence="2">The sequence shown here is derived from an EMBL/GenBank/DDBJ whole genome shotgun (WGS) entry which is preliminary data.</text>
</comment>
<keyword evidence="3" id="KW-1185">Reference proteome</keyword>
<gene>
    <name evidence="2" type="ORF">GGQ83_003049</name>
</gene>
<reference evidence="2 3" key="1">
    <citation type="submission" date="2020-08" db="EMBL/GenBank/DDBJ databases">
        <title>Genomic Encyclopedia of Type Strains, Phase IV (KMG-IV): sequencing the most valuable type-strain genomes for metagenomic binning, comparative biology and taxonomic classification.</title>
        <authorList>
            <person name="Goeker M."/>
        </authorList>
    </citation>
    <scope>NUCLEOTIDE SEQUENCE [LARGE SCALE GENOMIC DNA]</scope>
    <source>
        <strain evidence="2 3">DSM 19979</strain>
    </source>
</reference>
<dbReference type="PANTHER" id="PTHR43194">
    <property type="entry name" value="HYDROLASE ALPHA/BETA FOLD FAMILY"/>
    <property type="match status" value="1"/>
</dbReference>
<dbReference type="InterPro" id="IPR029058">
    <property type="entry name" value="AB_hydrolase_fold"/>
</dbReference>
<proteinExistence type="predicted"/>
<dbReference type="SUPFAM" id="SSF53474">
    <property type="entry name" value="alpha/beta-Hydrolases"/>
    <property type="match status" value="1"/>
</dbReference>
<evidence type="ECO:0000313" key="3">
    <source>
        <dbReference type="Proteomes" id="UP000553193"/>
    </source>
</evidence>
<dbReference type="InterPro" id="IPR050228">
    <property type="entry name" value="Carboxylesterase_BioH"/>
</dbReference>
<dbReference type="Gene3D" id="3.40.50.1820">
    <property type="entry name" value="alpha/beta hydrolase"/>
    <property type="match status" value="1"/>
</dbReference>
<evidence type="ECO:0000313" key="2">
    <source>
        <dbReference type="EMBL" id="MBB3899597.1"/>
    </source>
</evidence>
<sequence length="420" mass="45765">MAQGWEWCGAEGATARWQALLDADATLAHRLPGAEARFALVQPGRAITLTLGGGRIALAEGSDAPTRFTAPAAVWEEFLKPLPDRHHHNLFALRMRVPEFTAEGDDLAWAQHAHILRRALDIGRWAAWGKEGPAPASLRPRLGTPTPCPDAKGRYVTVHARGRDYVLYGETHGMGRPILGLHTAGSDARQFHRLAAEARLRAAGYAITAFDMPGHGRSPAPGQPGEWALDTDLYAELILGFREAWGFTENPVLLGASMSGEIALEIALRAPTRFARIISCEGSDHIPGRRTPFADHPRVNAAIFIPEWVEGLMAPHSPAECAAEVWWHYSQGGCGTFPGDILFYSGGWDARDRVHRIDTKLCPLVMLTGEYDFSCTMELSAATAARIPGARFEGMSAMGHFPFAENPARFLDFLLPALKG</sequence>
<dbReference type="Proteomes" id="UP000553193">
    <property type="component" value="Unassembled WGS sequence"/>
</dbReference>
<protein>
    <submittedName>
        <fullName evidence="2">Pimeloyl-ACP methyl ester carboxylesterase</fullName>
    </submittedName>
</protein>
<evidence type="ECO:0000259" key="1">
    <source>
        <dbReference type="Pfam" id="PF12697"/>
    </source>
</evidence>
<name>A0A840AEV7_9PROT</name>
<feature type="domain" description="AB hydrolase-1" evidence="1">
    <location>
        <begin position="181"/>
        <end position="412"/>
    </location>
</feature>
<dbReference type="Pfam" id="PF12697">
    <property type="entry name" value="Abhydrolase_6"/>
    <property type="match status" value="1"/>
</dbReference>
<dbReference type="InterPro" id="IPR000073">
    <property type="entry name" value="AB_hydrolase_1"/>
</dbReference>
<dbReference type="RefSeq" id="WP_184385480.1">
    <property type="nucleotide sequence ID" value="NZ_JACIDJ010000005.1"/>
</dbReference>
<organism evidence="2 3">
    <name type="scientific">Roseococcus suduntuyensis</name>
    <dbReference type="NCBI Taxonomy" id="455361"/>
    <lineage>
        <taxon>Bacteria</taxon>
        <taxon>Pseudomonadati</taxon>
        <taxon>Pseudomonadota</taxon>
        <taxon>Alphaproteobacteria</taxon>
        <taxon>Acetobacterales</taxon>
        <taxon>Roseomonadaceae</taxon>
        <taxon>Roseococcus</taxon>
    </lineage>
</organism>
<dbReference type="EMBL" id="JACIDJ010000005">
    <property type="protein sequence ID" value="MBB3899597.1"/>
    <property type="molecule type" value="Genomic_DNA"/>
</dbReference>
<dbReference type="PRINTS" id="PR00111">
    <property type="entry name" value="ABHYDROLASE"/>
</dbReference>